<proteinExistence type="predicted"/>
<feature type="non-terminal residue" evidence="1">
    <location>
        <position position="1"/>
    </location>
</feature>
<dbReference type="EMBL" id="CAJVQB010015426">
    <property type="protein sequence ID" value="CAG8774533.1"/>
    <property type="molecule type" value="Genomic_DNA"/>
</dbReference>
<organism evidence="1 2">
    <name type="scientific">Gigaspora margarita</name>
    <dbReference type="NCBI Taxonomy" id="4874"/>
    <lineage>
        <taxon>Eukaryota</taxon>
        <taxon>Fungi</taxon>
        <taxon>Fungi incertae sedis</taxon>
        <taxon>Mucoromycota</taxon>
        <taxon>Glomeromycotina</taxon>
        <taxon>Glomeromycetes</taxon>
        <taxon>Diversisporales</taxon>
        <taxon>Gigasporaceae</taxon>
        <taxon>Gigaspora</taxon>
    </lineage>
</organism>
<gene>
    <name evidence="1" type="ORF">GMARGA_LOCUS18914</name>
</gene>
<name>A0ABN7VHR6_GIGMA</name>
<accession>A0ABN7VHR6</accession>
<sequence>KQNKKKAVTFFGAVKVESIDNWNEGVLCKNGKNHNVSIRQKGETWASTKSLCVSNRKMIITFLNATQVL</sequence>
<evidence type="ECO:0000313" key="2">
    <source>
        <dbReference type="Proteomes" id="UP000789901"/>
    </source>
</evidence>
<comment type="caution">
    <text evidence="1">The sequence shown here is derived from an EMBL/GenBank/DDBJ whole genome shotgun (WGS) entry which is preliminary data.</text>
</comment>
<keyword evidence="2" id="KW-1185">Reference proteome</keyword>
<reference evidence="1 2" key="1">
    <citation type="submission" date="2021-06" db="EMBL/GenBank/DDBJ databases">
        <authorList>
            <person name="Kallberg Y."/>
            <person name="Tangrot J."/>
            <person name="Rosling A."/>
        </authorList>
    </citation>
    <scope>NUCLEOTIDE SEQUENCE [LARGE SCALE GENOMIC DNA]</scope>
    <source>
        <strain evidence="1 2">120-4 pot B 10/14</strain>
    </source>
</reference>
<dbReference type="Proteomes" id="UP000789901">
    <property type="component" value="Unassembled WGS sequence"/>
</dbReference>
<protein>
    <submittedName>
        <fullName evidence="1">19359_t:CDS:1</fullName>
    </submittedName>
</protein>
<evidence type="ECO:0000313" key="1">
    <source>
        <dbReference type="EMBL" id="CAG8774533.1"/>
    </source>
</evidence>